<dbReference type="Pfam" id="PF01467">
    <property type="entry name" value="CTP_transf_like"/>
    <property type="match status" value="1"/>
</dbReference>
<dbReference type="OrthoDB" id="9795543at2"/>
<comment type="caution">
    <text evidence="4">The sequence shown here is derived from an EMBL/GenBank/DDBJ whole genome shotgun (WGS) entry which is preliminary data.</text>
</comment>
<accession>A0A2S9JVA9</accession>
<evidence type="ECO:0000256" key="1">
    <source>
        <dbReference type="ARBA" id="ARBA00022679"/>
    </source>
</evidence>
<dbReference type="PANTHER" id="PTHR43793">
    <property type="entry name" value="FAD SYNTHASE"/>
    <property type="match status" value="1"/>
</dbReference>
<proteinExistence type="predicted"/>
<dbReference type="InterPro" id="IPR014729">
    <property type="entry name" value="Rossmann-like_a/b/a_fold"/>
</dbReference>
<dbReference type="EMBL" id="PVBS01000001">
    <property type="protein sequence ID" value="PRD57183.1"/>
    <property type="molecule type" value="Genomic_DNA"/>
</dbReference>
<dbReference type="InterPro" id="IPR004821">
    <property type="entry name" value="Cyt_trans-like"/>
</dbReference>
<protein>
    <submittedName>
        <fullName evidence="4">Glycerol-3-phosphate cytidylyltransferase</fullName>
    </submittedName>
</protein>
<name>A0A2S9JVA9_9SPHI</name>
<dbReference type="AlphaFoldDB" id="A0A2S9JVA9"/>
<dbReference type="SUPFAM" id="SSF52374">
    <property type="entry name" value="Nucleotidylyl transferase"/>
    <property type="match status" value="1"/>
</dbReference>
<keyword evidence="5" id="KW-1185">Reference proteome</keyword>
<sequence>MKIGITFSAFDLLHAGHIKMLEDAKEQCDFLICGVQTDPTLDRPEKNKPTQTVFERYMQLRGCKHVDKVIPYATEQDLEDILRSYKIHVRILGDEYKDKNFTGRKYCEEKGIELYFNRRENRFSSSSLRKIIAEKQHEGPVSIVHLKENVTLPLQRLNA</sequence>
<dbReference type="Gene3D" id="3.40.50.620">
    <property type="entry name" value="HUPs"/>
    <property type="match status" value="1"/>
</dbReference>
<reference evidence="4 5" key="1">
    <citation type="submission" date="2018-02" db="EMBL/GenBank/DDBJ databases">
        <title>The draft genome of Sphingobacterium gobiense H7.</title>
        <authorList>
            <person name="Li L."/>
            <person name="Liu L."/>
            <person name="Zhang X."/>
            <person name="Wang T."/>
            <person name="Liang L."/>
        </authorList>
    </citation>
    <scope>NUCLEOTIDE SEQUENCE [LARGE SCALE GENOMIC DNA]</scope>
    <source>
        <strain evidence="4 5">ACCC 05757</strain>
    </source>
</reference>
<keyword evidence="2 4" id="KW-0548">Nucleotidyltransferase</keyword>
<evidence type="ECO:0000313" key="4">
    <source>
        <dbReference type="EMBL" id="PRD57183.1"/>
    </source>
</evidence>
<organism evidence="4 5">
    <name type="scientific">Sphingobacterium gobiense</name>
    <dbReference type="NCBI Taxonomy" id="1382456"/>
    <lineage>
        <taxon>Bacteria</taxon>
        <taxon>Pseudomonadati</taxon>
        <taxon>Bacteroidota</taxon>
        <taxon>Sphingobacteriia</taxon>
        <taxon>Sphingobacteriales</taxon>
        <taxon>Sphingobacteriaceae</taxon>
        <taxon>Sphingobacterium</taxon>
    </lineage>
</organism>
<gene>
    <name evidence="4" type="ORF">C5749_08265</name>
</gene>
<evidence type="ECO:0000313" key="5">
    <source>
        <dbReference type="Proteomes" id="UP000238642"/>
    </source>
</evidence>
<dbReference type="PANTHER" id="PTHR43793:SF1">
    <property type="entry name" value="FAD SYNTHASE"/>
    <property type="match status" value="1"/>
</dbReference>
<dbReference type="InterPro" id="IPR050385">
    <property type="entry name" value="Archaeal_FAD_synthase"/>
</dbReference>
<keyword evidence="1 4" id="KW-0808">Transferase</keyword>
<dbReference type="RefSeq" id="WP_105724723.1">
    <property type="nucleotide sequence ID" value="NZ_PVBS01000001.1"/>
</dbReference>
<evidence type="ECO:0000256" key="2">
    <source>
        <dbReference type="ARBA" id="ARBA00022695"/>
    </source>
</evidence>
<dbReference type="NCBIfam" id="TIGR00125">
    <property type="entry name" value="cyt_tran_rel"/>
    <property type="match status" value="1"/>
</dbReference>
<dbReference type="Proteomes" id="UP000238642">
    <property type="component" value="Unassembled WGS sequence"/>
</dbReference>
<evidence type="ECO:0000259" key="3">
    <source>
        <dbReference type="Pfam" id="PF01467"/>
    </source>
</evidence>
<feature type="domain" description="Cytidyltransferase-like" evidence="3">
    <location>
        <begin position="9"/>
        <end position="98"/>
    </location>
</feature>
<dbReference type="GO" id="GO:0016779">
    <property type="term" value="F:nucleotidyltransferase activity"/>
    <property type="evidence" value="ECO:0007669"/>
    <property type="project" value="UniProtKB-KW"/>
</dbReference>